<evidence type="ECO:0000313" key="1">
    <source>
        <dbReference type="EMBL" id="KKN07377.1"/>
    </source>
</evidence>
<gene>
    <name evidence="1" type="ORF">LCGC14_1067710</name>
</gene>
<reference evidence="1" key="1">
    <citation type="journal article" date="2015" name="Nature">
        <title>Complex archaea that bridge the gap between prokaryotes and eukaryotes.</title>
        <authorList>
            <person name="Spang A."/>
            <person name="Saw J.H."/>
            <person name="Jorgensen S.L."/>
            <person name="Zaremba-Niedzwiedzka K."/>
            <person name="Martijn J."/>
            <person name="Lind A.E."/>
            <person name="van Eijk R."/>
            <person name="Schleper C."/>
            <person name="Guy L."/>
            <person name="Ettema T.J."/>
        </authorList>
    </citation>
    <scope>NUCLEOTIDE SEQUENCE</scope>
</reference>
<dbReference type="InterPro" id="IPR036388">
    <property type="entry name" value="WH-like_DNA-bd_sf"/>
</dbReference>
<protein>
    <submittedName>
        <fullName evidence="1">Uncharacterized protein</fullName>
    </submittedName>
</protein>
<proteinExistence type="predicted"/>
<dbReference type="Gene3D" id="1.10.10.10">
    <property type="entry name" value="Winged helix-like DNA-binding domain superfamily/Winged helix DNA-binding domain"/>
    <property type="match status" value="1"/>
</dbReference>
<sequence>MKITNYQALILLELEDSNPDGGIWREDLAERLNTPTSTLYDNLKKLKEKKKLVDKYKDKYKKSDEQRGRSRIYWYITNLGKRAVKVIQKGINNKD</sequence>
<dbReference type="AlphaFoldDB" id="A0A0F9N6B3"/>
<dbReference type="SUPFAM" id="SSF46785">
    <property type="entry name" value="Winged helix' DNA-binding domain"/>
    <property type="match status" value="1"/>
</dbReference>
<dbReference type="InterPro" id="IPR036390">
    <property type="entry name" value="WH_DNA-bd_sf"/>
</dbReference>
<name>A0A0F9N6B3_9ZZZZ</name>
<accession>A0A0F9N6B3</accession>
<comment type="caution">
    <text evidence="1">The sequence shown here is derived from an EMBL/GenBank/DDBJ whole genome shotgun (WGS) entry which is preliminary data.</text>
</comment>
<dbReference type="EMBL" id="LAZR01004577">
    <property type="protein sequence ID" value="KKN07377.1"/>
    <property type="molecule type" value="Genomic_DNA"/>
</dbReference>
<organism evidence="1">
    <name type="scientific">marine sediment metagenome</name>
    <dbReference type="NCBI Taxonomy" id="412755"/>
    <lineage>
        <taxon>unclassified sequences</taxon>
        <taxon>metagenomes</taxon>
        <taxon>ecological metagenomes</taxon>
    </lineage>
</organism>